<dbReference type="PANTHER" id="PTHR33332">
    <property type="entry name" value="REVERSE TRANSCRIPTASE DOMAIN-CONTAINING PROTEIN"/>
    <property type="match status" value="1"/>
</dbReference>
<dbReference type="Proteomes" id="UP000796761">
    <property type="component" value="Unassembled WGS sequence"/>
</dbReference>
<accession>A0A8K1LC23</accession>
<dbReference type="AlphaFoldDB" id="A0A8K1LC23"/>
<reference evidence="1" key="1">
    <citation type="submission" date="2019-04" db="EMBL/GenBank/DDBJ databases">
        <title>Genome assembly of Zosterops borbonicus 15179.</title>
        <authorList>
            <person name="Leroy T."/>
            <person name="Anselmetti Y."/>
            <person name="Tilak M.-K."/>
            <person name="Nabholz B."/>
        </authorList>
    </citation>
    <scope>NUCLEOTIDE SEQUENCE</scope>
    <source>
        <strain evidence="1">HGM_15179</strain>
        <tissue evidence="1">Muscle</tissue>
    </source>
</reference>
<dbReference type="OrthoDB" id="416454at2759"/>
<dbReference type="EMBL" id="SWJQ01001303">
    <property type="protein sequence ID" value="TRZ08584.1"/>
    <property type="molecule type" value="Genomic_DNA"/>
</dbReference>
<gene>
    <name evidence="1" type="ORF">HGM15179_018520</name>
</gene>
<keyword evidence="2" id="KW-1185">Reference proteome</keyword>
<name>A0A8K1LC23_9PASS</name>
<evidence type="ECO:0000313" key="1">
    <source>
        <dbReference type="EMBL" id="TRZ08584.1"/>
    </source>
</evidence>
<evidence type="ECO:0008006" key="3">
    <source>
        <dbReference type="Google" id="ProtNLM"/>
    </source>
</evidence>
<organism evidence="1 2">
    <name type="scientific">Zosterops borbonicus</name>
    <dbReference type="NCBI Taxonomy" id="364589"/>
    <lineage>
        <taxon>Eukaryota</taxon>
        <taxon>Metazoa</taxon>
        <taxon>Chordata</taxon>
        <taxon>Craniata</taxon>
        <taxon>Vertebrata</taxon>
        <taxon>Euteleostomi</taxon>
        <taxon>Archelosauria</taxon>
        <taxon>Archosauria</taxon>
        <taxon>Dinosauria</taxon>
        <taxon>Saurischia</taxon>
        <taxon>Theropoda</taxon>
        <taxon>Coelurosauria</taxon>
        <taxon>Aves</taxon>
        <taxon>Neognathae</taxon>
        <taxon>Neoaves</taxon>
        <taxon>Telluraves</taxon>
        <taxon>Australaves</taxon>
        <taxon>Passeriformes</taxon>
        <taxon>Sylvioidea</taxon>
        <taxon>Zosteropidae</taxon>
        <taxon>Zosterops</taxon>
    </lineage>
</organism>
<comment type="caution">
    <text evidence="1">The sequence shown here is derived from an EMBL/GenBank/DDBJ whole genome shotgun (WGS) entry which is preliminary data.</text>
</comment>
<protein>
    <recommendedName>
        <fullName evidence="3">Reverse transcriptase domain-containing protein</fullName>
    </recommendedName>
</protein>
<proteinExistence type="predicted"/>
<evidence type="ECO:0000313" key="2">
    <source>
        <dbReference type="Proteomes" id="UP000796761"/>
    </source>
</evidence>
<sequence length="104" mass="11987">MEFGLGMDDEPTANLWKMMEQLMLEITSRQLKNKKIIRSSKHGFTKGKSYLTNLIHFYNETTSLSDKGTSVGIFYIDFSRAFDTISHKILIGKLLKYGLNEQTM</sequence>